<dbReference type="RefSeq" id="XP_002945961.1">
    <property type="nucleotide sequence ID" value="XM_002945915.1"/>
</dbReference>
<evidence type="ECO:0000256" key="1">
    <source>
        <dbReference type="SAM" id="SignalP"/>
    </source>
</evidence>
<dbReference type="EMBL" id="GL378323">
    <property type="protein sequence ID" value="EFJ52956.1"/>
    <property type="molecule type" value="Genomic_DNA"/>
</dbReference>
<keyword evidence="1" id="KW-0732">Signal</keyword>
<accession>D8TGT8</accession>
<feature type="chain" id="PRO_5003123578" evidence="1">
    <location>
        <begin position="23"/>
        <end position="144"/>
    </location>
</feature>
<dbReference type="GeneID" id="9621864"/>
<dbReference type="InParanoid" id="D8TGT8"/>
<reference evidence="2 3" key="1">
    <citation type="journal article" date="2010" name="Science">
        <title>Genomic analysis of organismal complexity in the multicellular green alga Volvox carteri.</title>
        <authorList>
            <person name="Prochnik S.E."/>
            <person name="Umen J."/>
            <person name="Nedelcu A.M."/>
            <person name="Hallmann A."/>
            <person name="Miller S.M."/>
            <person name="Nishii I."/>
            <person name="Ferris P."/>
            <person name="Kuo A."/>
            <person name="Mitros T."/>
            <person name="Fritz-Laylin L.K."/>
            <person name="Hellsten U."/>
            <person name="Chapman J."/>
            <person name="Simakov O."/>
            <person name="Rensing S.A."/>
            <person name="Terry A."/>
            <person name="Pangilinan J."/>
            <person name="Kapitonov V."/>
            <person name="Jurka J."/>
            <person name="Salamov A."/>
            <person name="Shapiro H."/>
            <person name="Schmutz J."/>
            <person name="Grimwood J."/>
            <person name="Lindquist E."/>
            <person name="Lucas S."/>
            <person name="Grigoriev I.V."/>
            <person name="Schmitt R."/>
            <person name="Kirk D."/>
            <person name="Rokhsar D.S."/>
        </authorList>
    </citation>
    <scope>NUCLEOTIDE SEQUENCE [LARGE SCALE GENOMIC DNA]</scope>
    <source>
        <strain evidence="3">f. Nagariensis / Eve</strain>
    </source>
</reference>
<evidence type="ECO:0000313" key="3">
    <source>
        <dbReference type="Proteomes" id="UP000001058"/>
    </source>
</evidence>
<gene>
    <name evidence="2" type="ORF">VOLCADRAFT_102917</name>
</gene>
<dbReference type="OrthoDB" id="559104at2759"/>
<sequence>MVLLLMLRCSLQVLLLLSVACGEYDADLVYVRWFDASGDGWNRSLNLRPLVWFRYVWRSGQPAASFGCIPLETVLQRVCIVHVPPKGKGAQAPSASGKDDLIPVVSEEVMDEVRARKDLQPSAAWEELTRVLMEKEKEKHSWFK</sequence>
<dbReference type="Proteomes" id="UP000001058">
    <property type="component" value="Unassembled WGS sequence"/>
</dbReference>
<organism evidence="3">
    <name type="scientific">Volvox carteri f. nagariensis</name>
    <dbReference type="NCBI Taxonomy" id="3068"/>
    <lineage>
        <taxon>Eukaryota</taxon>
        <taxon>Viridiplantae</taxon>
        <taxon>Chlorophyta</taxon>
        <taxon>core chlorophytes</taxon>
        <taxon>Chlorophyceae</taxon>
        <taxon>CS clade</taxon>
        <taxon>Chlamydomonadales</taxon>
        <taxon>Volvocaceae</taxon>
        <taxon>Volvox</taxon>
    </lineage>
</organism>
<protein>
    <submittedName>
        <fullName evidence="2">Uncharacterized protein</fullName>
    </submittedName>
</protein>
<feature type="signal peptide" evidence="1">
    <location>
        <begin position="1"/>
        <end position="22"/>
    </location>
</feature>
<name>D8TGT8_VOLCA</name>
<evidence type="ECO:0000313" key="2">
    <source>
        <dbReference type="EMBL" id="EFJ52956.1"/>
    </source>
</evidence>
<proteinExistence type="predicted"/>
<dbReference type="KEGG" id="vcn:VOLCADRAFT_102917"/>
<keyword evidence="3" id="KW-1185">Reference proteome</keyword>
<dbReference type="AlphaFoldDB" id="D8TGT8"/>